<dbReference type="RefSeq" id="WP_398283395.1">
    <property type="nucleotide sequence ID" value="NZ_JBITLV010000006.1"/>
</dbReference>
<organism evidence="7 8">
    <name type="scientific">Spongisporangium articulatum</name>
    <dbReference type="NCBI Taxonomy" id="3362603"/>
    <lineage>
        <taxon>Bacteria</taxon>
        <taxon>Bacillati</taxon>
        <taxon>Actinomycetota</taxon>
        <taxon>Actinomycetes</taxon>
        <taxon>Kineosporiales</taxon>
        <taxon>Kineosporiaceae</taxon>
        <taxon>Spongisporangium</taxon>
    </lineage>
</organism>
<dbReference type="PANTHER" id="PTHR11431:SF127">
    <property type="entry name" value="BACTERIAL NON-HEME FERRITIN"/>
    <property type="match status" value="1"/>
</dbReference>
<evidence type="ECO:0000313" key="8">
    <source>
        <dbReference type="Proteomes" id="UP001612915"/>
    </source>
</evidence>
<evidence type="ECO:0000256" key="2">
    <source>
        <dbReference type="ARBA" id="ARBA00022723"/>
    </source>
</evidence>
<dbReference type="InterPro" id="IPR009078">
    <property type="entry name" value="Ferritin-like_SF"/>
</dbReference>
<dbReference type="InterPro" id="IPR001519">
    <property type="entry name" value="Ferritin"/>
</dbReference>
<evidence type="ECO:0000256" key="1">
    <source>
        <dbReference type="ARBA" id="ARBA00022434"/>
    </source>
</evidence>
<comment type="caution">
    <text evidence="7">The sequence shown here is derived from an EMBL/GenBank/DDBJ whole genome shotgun (WGS) entry which is preliminary data.</text>
</comment>
<evidence type="ECO:0000256" key="3">
    <source>
        <dbReference type="ARBA" id="ARBA00023002"/>
    </source>
</evidence>
<keyword evidence="1 5" id="KW-0409">Iron storage</keyword>
<dbReference type="Proteomes" id="UP001612915">
    <property type="component" value="Unassembled WGS sequence"/>
</dbReference>
<evidence type="ECO:0000256" key="4">
    <source>
        <dbReference type="ARBA" id="ARBA00023004"/>
    </source>
</evidence>
<dbReference type="EMBL" id="JBITLV010000006">
    <property type="protein sequence ID" value="MFI7589067.1"/>
    <property type="molecule type" value="Genomic_DNA"/>
</dbReference>
<dbReference type="InterPro" id="IPR041719">
    <property type="entry name" value="Ferritin_prok"/>
</dbReference>
<reference evidence="7 8" key="1">
    <citation type="submission" date="2024-10" db="EMBL/GenBank/DDBJ databases">
        <title>The Natural Products Discovery Center: Release of the First 8490 Sequenced Strains for Exploring Actinobacteria Biosynthetic Diversity.</title>
        <authorList>
            <person name="Kalkreuter E."/>
            <person name="Kautsar S.A."/>
            <person name="Yang D."/>
            <person name="Bader C.D."/>
            <person name="Teijaro C.N."/>
            <person name="Fluegel L."/>
            <person name="Davis C.M."/>
            <person name="Simpson J.R."/>
            <person name="Lauterbach L."/>
            <person name="Steele A.D."/>
            <person name="Gui C."/>
            <person name="Meng S."/>
            <person name="Li G."/>
            <person name="Viehrig K."/>
            <person name="Ye F."/>
            <person name="Su P."/>
            <person name="Kiefer A.F."/>
            <person name="Nichols A."/>
            <person name="Cepeda A.J."/>
            <person name="Yan W."/>
            <person name="Fan B."/>
            <person name="Jiang Y."/>
            <person name="Adhikari A."/>
            <person name="Zheng C.-J."/>
            <person name="Schuster L."/>
            <person name="Cowan T.M."/>
            <person name="Smanski M.J."/>
            <person name="Chevrette M.G."/>
            <person name="De Carvalho L.P.S."/>
            <person name="Shen B."/>
        </authorList>
    </citation>
    <scope>NUCLEOTIDE SEQUENCE [LARGE SCALE GENOMIC DNA]</scope>
    <source>
        <strain evidence="7 8">NPDC049639</strain>
    </source>
</reference>
<dbReference type="CDD" id="cd01055">
    <property type="entry name" value="Nonheme_Ferritin"/>
    <property type="match status" value="1"/>
</dbReference>
<dbReference type="Gene3D" id="1.20.1260.10">
    <property type="match status" value="1"/>
</dbReference>
<evidence type="ECO:0000259" key="6">
    <source>
        <dbReference type="PROSITE" id="PS50905"/>
    </source>
</evidence>
<keyword evidence="3" id="KW-0560">Oxidoreductase</keyword>
<feature type="domain" description="Ferritin-like diiron" evidence="6">
    <location>
        <begin position="3"/>
        <end position="148"/>
    </location>
</feature>
<protein>
    <recommendedName>
        <fullName evidence="5">Ferritin</fullName>
    </recommendedName>
</protein>
<accession>A0ABW8ATX8</accession>
<name>A0ABW8ATX8_9ACTN</name>
<evidence type="ECO:0000313" key="7">
    <source>
        <dbReference type="EMBL" id="MFI7589067.1"/>
    </source>
</evidence>
<proteinExistence type="predicted"/>
<keyword evidence="8" id="KW-1185">Reference proteome</keyword>
<sequence length="180" mass="19998">MSSATDSKFIALLQEQVGREFAAERQYVALAVWFDAHDLPQLAASFYRQGVEERNHAMMMVQYLLDRDIAPVIPGVPDVRNDFDHPVELVRLALAQEQEVTRNVEALFAAARAESDFLGEQFMLWFLKEQVEEVASMQTLLTITERAGDDYFNIEDFIARESVGDGGADPSAPAAAGGTL</sequence>
<dbReference type="InterPro" id="IPR012347">
    <property type="entry name" value="Ferritin-like"/>
</dbReference>
<dbReference type="InterPro" id="IPR008331">
    <property type="entry name" value="Ferritin_DPS_dom"/>
</dbReference>
<dbReference type="SUPFAM" id="SSF47240">
    <property type="entry name" value="Ferritin-like"/>
    <property type="match status" value="1"/>
</dbReference>
<dbReference type="PROSITE" id="PS50905">
    <property type="entry name" value="FERRITIN_LIKE"/>
    <property type="match status" value="1"/>
</dbReference>
<keyword evidence="4 5" id="KW-0408">Iron</keyword>
<dbReference type="InterPro" id="IPR009040">
    <property type="entry name" value="Ferritin-like_diiron"/>
</dbReference>
<dbReference type="Pfam" id="PF00210">
    <property type="entry name" value="Ferritin"/>
    <property type="match status" value="1"/>
</dbReference>
<keyword evidence="2 5" id="KW-0479">Metal-binding</keyword>
<gene>
    <name evidence="7" type="ORF">ACIB24_18550</name>
</gene>
<evidence type="ECO:0000256" key="5">
    <source>
        <dbReference type="RuleBase" id="RU361145"/>
    </source>
</evidence>
<dbReference type="PANTHER" id="PTHR11431">
    <property type="entry name" value="FERRITIN"/>
    <property type="match status" value="1"/>
</dbReference>